<dbReference type="Proteomes" id="UP001202328">
    <property type="component" value="Unassembled WGS sequence"/>
</dbReference>
<organism evidence="1 2">
    <name type="scientific">Papaver atlanticum</name>
    <dbReference type="NCBI Taxonomy" id="357466"/>
    <lineage>
        <taxon>Eukaryota</taxon>
        <taxon>Viridiplantae</taxon>
        <taxon>Streptophyta</taxon>
        <taxon>Embryophyta</taxon>
        <taxon>Tracheophyta</taxon>
        <taxon>Spermatophyta</taxon>
        <taxon>Magnoliopsida</taxon>
        <taxon>Ranunculales</taxon>
        <taxon>Papaveraceae</taxon>
        <taxon>Papaveroideae</taxon>
        <taxon>Papaver</taxon>
    </lineage>
</organism>
<comment type="caution">
    <text evidence="1">The sequence shown here is derived from an EMBL/GenBank/DDBJ whole genome shotgun (WGS) entry which is preliminary data.</text>
</comment>
<reference evidence="1" key="1">
    <citation type="submission" date="2022-04" db="EMBL/GenBank/DDBJ databases">
        <title>A functionally conserved STORR gene fusion in Papaver species that diverged 16.8 million years ago.</title>
        <authorList>
            <person name="Catania T."/>
        </authorList>
    </citation>
    <scope>NUCLEOTIDE SEQUENCE</scope>
    <source>
        <strain evidence="1">S-188037</strain>
    </source>
</reference>
<evidence type="ECO:0000313" key="2">
    <source>
        <dbReference type="Proteomes" id="UP001202328"/>
    </source>
</evidence>
<sequence>MSATSSASLMILFAADPTHSTNRLQVYNEEKDKGAEDYVDERVRNSRRNREVGIKGLVDIRRWRYFSNLLGPLRVIAGP</sequence>
<keyword evidence="2" id="KW-1185">Reference proteome</keyword>
<name>A0AAD4XX22_9MAGN</name>
<accession>A0AAD4XX22</accession>
<dbReference type="AlphaFoldDB" id="A0AAD4XX22"/>
<proteinExistence type="predicted"/>
<evidence type="ECO:0000313" key="1">
    <source>
        <dbReference type="EMBL" id="KAI3956218.1"/>
    </source>
</evidence>
<gene>
    <name evidence="1" type="ORF">MKW98_008736</name>
</gene>
<protein>
    <submittedName>
        <fullName evidence="1">Uncharacterized protein</fullName>
    </submittedName>
</protein>
<dbReference type="EMBL" id="JAJJMB010001692">
    <property type="protein sequence ID" value="KAI3956218.1"/>
    <property type="molecule type" value="Genomic_DNA"/>
</dbReference>